<accession>A0ABR6BBQ4</accession>
<dbReference type="Proteomes" id="UP000517916">
    <property type="component" value="Unassembled WGS sequence"/>
</dbReference>
<proteinExistence type="predicted"/>
<evidence type="ECO:0008006" key="3">
    <source>
        <dbReference type="Google" id="ProtNLM"/>
    </source>
</evidence>
<dbReference type="RefSeq" id="WP_025358079.1">
    <property type="nucleotide sequence ID" value="NZ_BAAABQ010000007.1"/>
</dbReference>
<keyword evidence="2" id="KW-1185">Reference proteome</keyword>
<dbReference type="InterPro" id="IPR009057">
    <property type="entry name" value="Homeodomain-like_sf"/>
</dbReference>
<comment type="caution">
    <text evidence="1">The sequence shown here is derived from an EMBL/GenBank/DDBJ whole genome shotgun (WGS) entry which is preliminary data.</text>
</comment>
<evidence type="ECO:0000313" key="1">
    <source>
        <dbReference type="EMBL" id="MBA8924308.1"/>
    </source>
</evidence>
<dbReference type="SUPFAM" id="SSF46689">
    <property type="entry name" value="Homeodomain-like"/>
    <property type="match status" value="1"/>
</dbReference>
<gene>
    <name evidence="1" type="ORF">BC739_001505</name>
</gene>
<protein>
    <recommendedName>
        <fullName evidence="3">Helix-turn-helix domain-containing protein</fullName>
    </recommendedName>
</protein>
<evidence type="ECO:0000313" key="2">
    <source>
        <dbReference type="Proteomes" id="UP000517916"/>
    </source>
</evidence>
<reference evidence="1 2" key="1">
    <citation type="submission" date="2020-08" db="EMBL/GenBank/DDBJ databases">
        <title>Genomic Encyclopedia of Archaeal and Bacterial Type Strains, Phase II (KMG-II): from individual species to whole genera.</title>
        <authorList>
            <person name="Goeker M."/>
        </authorList>
    </citation>
    <scope>NUCLEOTIDE SEQUENCE [LARGE SCALE GENOMIC DNA]</scope>
    <source>
        <strain evidence="1 2">DSM 43850</strain>
    </source>
</reference>
<name>A0ABR6BBQ4_9PSEU</name>
<dbReference type="EMBL" id="JACJID010000001">
    <property type="protein sequence ID" value="MBA8924308.1"/>
    <property type="molecule type" value="Genomic_DNA"/>
</dbReference>
<sequence length="68" mass="7501">MVRKLARARHAPGDWIQRARIIVLSWDGVRGPAIAAQLGCHPESVCRRLRRFNAQALGGLGVSTPVWT</sequence>
<dbReference type="Pfam" id="PF13384">
    <property type="entry name" value="HTH_23"/>
    <property type="match status" value="1"/>
</dbReference>
<organism evidence="1 2">
    <name type="scientific">Kutzneria viridogrisea</name>
    <dbReference type="NCBI Taxonomy" id="47990"/>
    <lineage>
        <taxon>Bacteria</taxon>
        <taxon>Bacillati</taxon>
        <taxon>Actinomycetota</taxon>
        <taxon>Actinomycetes</taxon>
        <taxon>Pseudonocardiales</taxon>
        <taxon>Pseudonocardiaceae</taxon>
        <taxon>Kutzneria</taxon>
    </lineage>
</organism>